<evidence type="ECO:0000313" key="2">
    <source>
        <dbReference type="EMBL" id="KAF6528685.1"/>
    </source>
</evidence>
<reference evidence="2 3" key="1">
    <citation type="journal article" date="2020" name="bioRxiv">
        <title>A chromosome-scale genome assembly for the Fusarium oxysporum strain Fo5176 to establish a model Arabidopsis-fungal pathosystem.</title>
        <authorList>
            <person name="Fokkens L."/>
            <person name="Guo L."/>
            <person name="Dora S."/>
            <person name="Wang B."/>
            <person name="Ye K."/>
            <person name="Sanchez-Rodriguez C."/>
            <person name="Croll D."/>
        </authorList>
    </citation>
    <scope>NUCLEOTIDE SEQUENCE [LARGE SCALE GENOMIC DNA]</scope>
    <source>
        <strain evidence="2 3">Fo5176</strain>
    </source>
</reference>
<comment type="caution">
    <text evidence="2">The sequence shown here is derived from an EMBL/GenBank/DDBJ whole genome shotgun (WGS) entry which is preliminary data.</text>
</comment>
<feature type="region of interest" description="Disordered" evidence="1">
    <location>
        <begin position="134"/>
        <end position="158"/>
    </location>
</feature>
<name>A0A8H6H3U2_FUSOX</name>
<sequence length="478" mass="53369">MAPLVFYPLPGGWPRTPSSPLVAATAAAATEGAARANSSSIFEQQPISIIELANDLVREHAEEYNAKLMVFQTFCAKFEEAAQQFATGPQRRFAKQCADSFLGIWKQELSSSGPTTPKPTYSSVAATSLPAAHVRPARHHQQQHRQSDPPHRQVQQTNIAPTRQDLRVFIRLEAEAPARAHSGYAIRTLIREKLGAVSDKIRQVFQVRSGWAVLAADSATRDFLVEKQAEWAAALKPIAVETNKEWFTYVVSDFPKRLTDFHGNEVDSDSIVSDEIEIQTGLTPVDIRQARQFSDNPLTKGLLVSFLKPTRDSGRYLAACETCWGYHFARSVIDSQFANAAARPATLRVTAPHQSSASIVWALIRPTLTSAQIGQRECAACSAGSLKSSENMSGPLVRRHTDNDTKNHSRDRIRKPSRAWLSDKTRMSHHKNDRTLVLQVQLYQEHLRASWWPRPLMLAMKQRKNPNSPDQAHRESAE</sequence>
<feature type="region of interest" description="Disordered" evidence="1">
    <location>
        <begin position="389"/>
        <end position="426"/>
    </location>
</feature>
<dbReference type="Proteomes" id="UP000593570">
    <property type="component" value="Unassembled WGS sequence"/>
</dbReference>
<dbReference type="AlphaFoldDB" id="A0A8H6H3U2"/>
<dbReference type="EMBL" id="JACDXP010000002">
    <property type="protein sequence ID" value="KAF6528685.1"/>
    <property type="molecule type" value="Genomic_DNA"/>
</dbReference>
<protein>
    <submittedName>
        <fullName evidence="2">Uncharacterized protein</fullName>
    </submittedName>
</protein>
<gene>
    <name evidence="2" type="ORF">HZS61_008987</name>
</gene>
<feature type="compositionally biased region" description="Basic and acidic residues" evidence="1">
    <location>
        <begin position="399"/>
        <end position="410"/>
    </location>
</feature>
<accession>A0A8H6H3U2</accession>
<evidence type="ECO:0000256" key="1">
    <source>
        <dbReference type="SAM" id="MobiDB-lite"/>
    </source>
</evidence>
<organism evidence="2 3">
    <name type="scientific">Fusarium oxysporum f. sp. conglutinans</name>
    <dbReference type="NCBI Taxonomy" id="100902"/>
    <lineage>
        <taxon>Eukaryota</taxon>
        <taxon>Fungi</taxon>
        <taxon>Dikarya</taxon>
        <taxon>Ascomycota</taxon>
        <taxon>Pezizomycotina</taxon>
        <taxon>Sordariomycetes</taxon>
        <taxon>Hypocreomycetidae</taxon>
        <taxon>Hypocreales</taxon>
        <taxon>Nectriaceae</taxon>
        <taxon>Fusarium</taxon>
        <taxon>Fusarium oxysporum species complex</taxon>
    </lineage>
</organism>
<proteinExistence type="predicted"/>
<evidence type="ECO:0000313" key="3">
    <source>
        <dbReference type="Proteomes" id="UP000593570"/>
    </source>
</evidence>